<comment type="caution">
    <text evidence="2">The sequence shown here is derived from an EMBL/GenBank/DDBJ whole genome shotgun (WGS) entry which is preliminary data.</text>
</comment>
<sequence>MGKRPSGGGGGSAKKTQKGSEAAALAVPQATAATFVMNPWLQKPLDAFDGLWREHQDICGILESLFPNEAAESHWAKFLAETFPDEDDVDYIAHYPAQAEMVCLRPYQLSWKRDTGNKGWVMQDSFRNLLQLVLAKGFLTDPRTPGVESPVCSPHHEKLVFKKPYMPQIEPFRLDASSVSWIKGWTRSCCLHVCVKLVVDTGILEPWLAFLGDAKKTFSTIRANYRPLALHDDPMDMNREITMGSTLTRTKPNCFVNLHQVERKAKFHDADVTTQMAKFAEGLSGFQLSPAEEAATKNLNSEQRTKLAKIGTSHGMIKGPFSHASIGCRGLRLGFKPSMENEWWNERMVNNSETQDLIIDRIFNDWRQLPVGLRKTCDENAVFAFQKICRCFQLYLDHLQSKIPAELFVTERKRLMEAFFLGTMDDHLKSEADSQPVLDCARIPDFKAIIDRLHSEVTLQAAKKKAELQKTLENATFLSLIEDVKSDQAKVNDYKDALVSARANWSQAVSAYKRSRRNKGLERTGEFMKSRLDVGQMAAEESIHDIPKHYSVFKTVSAREVAGFGETLVILDFSLMPTMTTAAVMIQSAAAICQQSPMCAALVRYPSKISTQPESVFVSQTRKIEDRLLAGGLSIGSQISAIVDCRDAHGNDKRDAVLTFRLCVADAFAEESPWMNSTVMAQHRIIQDVHMLPPRDLRFIPQQSALNRKDHLNQSERAAQIGPKACKQVLESMICGRAERQPRNRKVIIVDIHPTFGDWTDATWQMHLSHLQGADLPLAVYMARYVSTDVSEFQGMKARTQQALMESWWNTHADAGPEDPVNCMEASVSKPEFSLLCFSTDGKVSMPELILERFEESSEFYGQWKSNVEALQANIDELNKLNTHATDGSCVPHSSSGNVNLTGPDMNGGAVTSWEGQLGLEEVAASSFNFDDAAYKIRATSNAPSILITKDRSIYIHMEKASHGDGPWTFGPGELFGFNTGTLIQDDTEVLKSSPKSIMWHIKSDIATPLAMHKKLTTVSQLVFEAFEKNGASVELFCRNELRLGNMSLAFAPDRLPDNELAGSALKRAACGALFSDFKLLE</sequence>
<feature type="compositionally biased region" description="Gly residues" evidence="1">
    <location>
        <begin position="1"/>
        <end position="12"/>
    </location>
</feature>
<organism evidence="2 3">
    <name type="scientific">Durusdinium trenchii</name>
    <dbReference type="NCBI Taxonomy" id="1381693"/>
    <lineage>
        <taxon>Eukaryota</taxon>
        <taxon>Sar</taxon>
        <taxon>Alveolata</taxon>
        <taxon>Dinophyceae</taxon>
        <taxon>Suessiales</taxon>
        <taxon>Symbiodiniaceae</taxon>
        <taxon>Durusdinium</taxon>
    </lineage>
</organism>
<reference evidence="2 3" key="1">
    <citation type="submission" date="2024-02" db="EMBL/GenBank/DDBJ databases">
        <authorList>
            <person name="Chen Y."/>
            <person name="Shah S."/>
            <person name="Dougan E. K."/>
            <person name="Thang M."/>
            <person name="Chan C."/>
        </authorList>
    </citation>
    <scope>NUCLEOTIDE SEQUENCE [LARGE SCALE GENOMIC DNA]</scope>
</reference>
<feature type="region of interest" description="Disordered" evidence="1">
    <location>
        <begin position="1"/>
        <end position="22"/>
    </location>
</feature>
<evidence type="ECO:0000313" key="3">
    <source>
        <dbReference type="Proteomes" id="UP001642464"/>
    </source>
</evidence>
<protein>
    <submittedName>
        <fullName evidence="2">Uncharacterized protein</fullName>
    </submittedName>
</protein>
<evidence type="ECO:0000256" key="1">
    <source>
        <dbReference type="SAM" id="MobiDB-lite"/>
    </source>
</evidence>
<keyword evidence="3" id="KW-1185">Reference proteome</keyword>
<dbReference type="EMBL" id="CAXAMM010008914">
    <property type="protein sequence ID" value="CAK9018892.1"/>
    <property type="molecule type" value="Genomic_DNA"/>
</dbReference>
<accession>A0ABP0JY00</accession>
<dbReference type="Proteomes" id="UP001642464">
    <property type="component" value="Unassembled WGS sequence"/>
</dbReference>
<name>A0ABP0JY00_9DINO</name>
<evidence type="ECO:0000313" key="2">
    <source>
        <dbReference type="EMBL" id="CAK9018892.1"/>
    </source>
</evidence>
<gene>
    <name evidence="2" type="ORF">SCF082_LOCUS14282</name>
</gene>
<proteinExistence type="predicted"/>
<feature type="non-terminal residue" evidence="2">
    <location>
        <position position="1082"/>
    </location>
</feature>